<accession>A0A834T949</accession>
<organism evidence="1 2">
    <name type="scientific">Senna tora</name>
    <dbReference type="NCBI Taxonomy" id="362788"/>
    <lineage>
        <taxon>Eukaryota</taxon>
        <taxon>Viridiplantae</taxon>
        <taxon>Streptophyta</taxon>
        <taxon>Embryophyta</taxon>
        <taxon>Tracheophyta</taxon>
        <taxon>Spermatophyta</taxon>
        <taxon>Magnoliopsida</taxon>
        <taxon>eudicotyledons</taxon>
        <taxon>Gunneridae</taxon>
        <taxon>Pentapetalae</taxon>
        <taxon>rosids</taxon>
        <taxon>fabids</taxon>
        <taxon>Fabales</taxon>
        <taxon>Fabaceae</taxon>
        <taxon>Caesalpinioideae</taxon>
        <taxon>Cassia clade</taxon>
        <taxon>Senna</taxon>
    </lineage>
</organism>
<dbReference type="AlphaFoldDB" id="A0A834T949"/>
<proteinExistence type="predicted"/>
<comment type="caution">
    <text evidence="1">The sequence shown here is derived from an EMBL/GenBank/DDBJ whole genome shotgun (WGS) entry which is preliminary data.</text>
</comment>
<evidence type="ECO:0000313" key="2">
    <source>
        <dbReference type="Proteomes" id="UP000634136"/>
    </source>
</evidence>
<reference evidence="1" key="1">
    <citation type="submission" date="2020-09" db="EMBL/GenBank/DDBJ databases">
        <title>Genome-Enabled Discovery of Anthraquinone Biosynthesis in Senna tora.</title>
        <authorList>
            <person name="Kang S.-H."/>
            <person name="Pandey R.P."/>
            <person name="Lee C.-M."/>
            <person name="Sim J.-S."/>
            <person name="Jeong J.-T."/>
            <person name="Choi B.-S."/>
            <person name="Jung M."/>
            <person name="Ginzburg D."/>
            <person name="Zhao K."/>
            <person name="Won S.Y."/>
            <person name="Oh T.-J."/>
            <person name="Yu Y."/>
            <person name="Kim N.-H."/>
            <person name="Lee O.R."/>
            <person name="Lee T.-H."/>
            <person name="Bashyal P."/>
            <person name="Kim T.-S."/>
            <person name="Lee W.-H."/>
            <person name="Kawkins C."/>
            <person name="Kim C.-K."/>
            <person name="Kim J.S."/>
            <person name="Ahn B.O."/>
            <person name="Rhee S.Y."/>
            <person name="Sohng J.K."/>
        </authorList>
    </citation>
    <scope>NUCLEOTIDE SEQUENCE</scope>
    <source>
        <tissue evidence="1">Leaf</tissue>
    </source>
</reference>
<protein>
    <submittedName>
        <fullName evidence="1">Uncharacterized protein</fullName>
    </submittedName>
</protein>
<dbReference type="Proteomes" id="UP000634136">
    <property type="component" value="Unassembled WGS sequence"/>
</dbReference>
<name>A0A834T949_9FABA</name>
<gene>
    <name evidence="1" type="ORF">G2W53_031662</name>
</gene>
<evidence type="ECO:0000313" key="1">
    <source>
        <dbReference type="EMBL" id="KAF7817693.1"/>
    </source>
</evidence>
<sequence length="143" mass="15950">MSPYIYSARGSGIGGLGRADVRTQGLCLIRRSNKKMEFISASPAKEDDGIGARKRIDPSSLRAERPCRLVEGICSSVKDKASKYLMNNLLVNTKLRWILSAQTWWPWTVVTVTVIFNGDGATVTEQRRFASFGFGYVIRWVCA</sequence>
<dbReference type="EMBL" id="JAAIUW010000009">
    <property type="protein sequence ID" value="KAF7817693.1"/>
    <property type="molecule type" value="Genomic_DNA"/>
</dbReference>
<keyword evidence="2" id="KW-1185">Reference proteome</keyword>